<dbReference type="PANTHER" id="PTHR14296:SF16">
    <property type="entry name" value="REMODELING AND SPACING FACTOR 1"/>
    <property type="match status" value="1"/>
</dbReference>
<feature type="compositionally biased region" description="Acidic residues" evidence="5">
    <location>
        <begin position="1289"/>
        <end position="1299"/>
    </location>
</feature>
<dbReference type="PANTHER" id="PTHR14296">
    <property type="entry name" value="REMODELING AND SPACING FACTOR 1"/>
    <property type="match status" value="1"/>
</dbReference>
<organism evidence="7 8">
    <name type="scientific">Macrosiphum euphorbiae</name>
    <name type="common">potato aphid</name>
    <dbReference type="NCBI Taxonomy" id="13131"/>
    <lineage>
        <taxon>Eukaryota</taxon>
        <taxon>Metazoa</taxon>
        <taxon>Ecdysozoa</taxon>
        <taxon>Arthropoda</taxon>
        <taxon>Hexapoda</taxon>
        <taxon>Insecta</taxon>
        <taxon>Pterygota</taxon>
        <taxon>Neoptera</taxon>
        <taxon>Paraneoptera</taxon>
        <taxon>Hemiptera</taxon>
        <taxon>Sternorrhyncha</taxon>
        <taxon>Aphidomorpha</taxon>
        <taxon>Aphidoidea</taxon>
        <taxon>Aphididae</taxon>
        <taxon>Macrosiphini</taxon>
        <taxon>Macrosiphum</taxon>
    </lineage>
</organism>
<dbReference type="Proteomes" id="UP001160148">
    <property type="component" value="Unassembled WGS sequence"/>
</dbReference>
<dbReference type="GO" id="GO:0042393">
    <property type="term" value="F:histone binding"/>
    <property type="evidence" value="ECO:0007669"/>
    <property type="project" value="TreeGrafter"/>
</dbReference>
<keyword evidence="2 4" id="KW-0863">Zinc-finger</keyword>
<evidence type="ECO:0000256" key="2">
    <source>
        <dbReference type="ARBA" id="ARBA00022771"/>
    </source>
</evidence>
<dbReference type="InterPro" id="IPR001965">
    <property type="entry name" value="Znf_PHD"/>
</dbReference>
<dbReference type="CDD" id="cd15543">
    <property type="entry name" value="PHD_RSF1"/>
    <property type="match status" value="1"/>
</dbReference>
<feature type="compositionally biased region" description="Basic and acidic residues" evidence="5">
    <location>
        <begin position="1381"/>
        <end position="1393"/>
    </location>
</feature>
<keyword evidence="3" id="KW-0862">Zinc</keyword>
<feature type="region of interest" description="Disordered" evidence="5">
    <location>
        <begin position="1124"/>
        <end position="1195"/>
    </location>
</feature>
<dbReference type="GO" id="GO:0031213">
    <property type="term" value="C:RSF complex"/>
    <property type="evidence" value="ECO:0007669"/>
    <property type="project" value="InterPro"/>
</dbReference>
<feature type="compositionally biased region" description="Acidic residues" evidence="5">
    <location>
        <begin position="1343"/>
        <end position="1352"/>
    </location>
</feature>
<evidence type="ECO:0000256" key="3">
    <source>
        <dbReference type="ARBA" id="ARBA00022833"/>
    </source>
</evidence>
<dbReference type="SMART" id="SM00249">
    <property type="entry name" value="PHD"/>
    <property type="match status" value="1"/>
</dbReference>
<dbReference type="InterPro" id="IPR013083">
    <property type="entry name" value="Znf_RING/FYVE/PHD"/>
</dbReference>
<feature type="compositionally biased region" description="Acidic residues" evidence="5">
    <location>
        <begin position="1511"/>
        <end position="1524"/>
    </location>
</feature>
<feature type="region of interest" description="Disordered" evidence="5">
    <location>
        <begin position="1559"/>
        <end position="1896"/>
    </location>
</feature>
<dbReference type="PROSITE" id="PS01359">
    <property type="entry name" value="ZF_PHD_1"/>
    <property type="match status" value="1"/>
</dbReference>
<dbReference type="SUPFAM" id="SSF57903">
    <property type="entry name" value="FYVE/PHD zinc finger"/>
    <property type="match status" value="1"/>
</dbReference>
<feature type="compositionally biased region" description="Basic and acidic residues" evidence="5">
    <location>
        <begin position="1562"/>
        <end position="1577"/>
    </location>
</feature>
<feature type="compositionally biased region" description="Acidic residues" evidence="5">
    <location>
        <begin position="1633"/>
        <end position="1647"/>
    </location>
</feature>
<evidence type="ECO:0000259" key="6">
    <source>
        <dbReference type="PROSITE" id="PS50016"/>
    </source>
</evidence>
<feature type="region of interest" description="Disordered" evidence="5">
    <location>
        <begin position="403"/>
        <end position="438"/>
    </location>
</feature>
<dbReference type="InterPro" id="IPR028938">
    <property type="entry name" value="Rsf1-like"/>
</dbReference>
<dbReference type="Pfam" id="PF00628">
    <property type="entry name" value="PHD"/>
    <property type="match status" value="1"/>
</dbReference>
<keyword evidence="8" id="KW-1185">Reference proteome</keyword>
<evidence type="ECO:0000313" key="7">
    <source>
        <dbReference type="EMBL" id="CAI6363390.1"/>
    </source>
</evidence>
<dbReference type="GO" id="GO:0008270">
    <property type="term" value="F:zinc ion binding"/>
    <property type="evidence" value="ECO:0007669"/>
    <property type="project" value="UniProtKB-KW"/>
</dbReference>
<feature type="compositionally biased region" description="Low complexity" evidence="5">
    <location>
        <begin position="1717"/>
        <end position="1726"/>
    </location>
</feature>
<dbReference type="InterPro" id="IPR019786">
    <property type="entry name" value="Zinc_finger_PHD-type_CS"/>
</dbReference>
<keyword evidence="1" id="KW-0479">Metal-binding</keyword>
<feature type="region of interest" description="Disordered" evidence="5">
    <location>
        <begin position="1258"/>
        <end position="1393"/>
    </location>
</feature>
<feature type="region of interest" description="Disordered" evidence="5">
    <location>
        <begin position="2034"/>
        <end position="2073"/>
    </location>
</feature>
<protein>
    <recommendedName>
        <fullName evidence="6">PHD-type domain-containing protein</fullName>
    </recommendedName>
</protein>
<dbReference type="GO" id="GO:0045892">
    <property type="term" value="P:negative regulation of DNA-templated transcription"/>
    <property type="evidence" value="ECO:0007669"/>
    <property type="project" value="TreeGrafter"/>
</dbReference>
<feature type="compositionally biased region" description="Acidic residues" evidence="5">
    <location>
        <begin position="1578"/>
        <end position="1588"/>
    </location>
</feature>
<feature type="region of interest" description="Disordered" evidence="5">
    <location>
        <begin position="308"/>
        <end position="334"/>
    </location>
</feature>
<feature type="compositionally biased region" description="Acidic residues" evidence="5">
    <location>
        <begin position="1789"/>
        <end position="1821"/>
    </location>
</feature>
<dbReference type="EMBL" id="CARXXK010000003">
    <property type="protein sequence ID" value="CAI6363390.1"/>
    <property type="molecule type" value="Genomic_DNA"/>
</dbReference>
<reference evidence="7 8" key="1">
    <citation type="submission" date="2023-01" db="EMBL/GenBank/DDBJ databases">
        <authorList>
            <person name="Whitehead M."/>
        </authorList>
    </citation>
    <scope>NUCLEOTIDE SEQUENCE [LARGE SCALE GENOMIC DNA]</scope>
</reference>
<feature type="region of interest" description="Disordered" evidence="5">
    <location>
        <begin position="197"/>
        <end position="284"/>
    </location>
</feature>
<feature type="region of interest" description="Disordered" evidence="5">
    <location>
        <begin position="1968"/>
        <end position="2020"/>
    </location>
</feature>
<feature type="compositionally biased region" description="Basic and acidic residues" evidence="5">
    <location>
        <begin position="403"/>
        <end position="437"/>
    </location>
</feature>
<sequence length="2073" mass="233279">MTASPVAEAQDVCASDPNFAVIFAFCERFGDSCGVTIPTFQELQEMLEKTTEVPDALVDLHIKLLRRVKKSVHAEKWERAVLKFCQEYSIPEFWELEHYGYKGISVKLKLRILKTLFEAQFDSNVKFKSEVNKLESSTLHSQPLGWDRSGVAYWVQFDRACNLRVYKEDIDEDTWKIVAKDRSTLVNLINELSGEKDNTLDDIEDSNSIETGSDGSGGLSSNRNSEEQSTMLSNSAPIIEDNKKECSTTESTNVELETNEFDPKENPLDKPINYKRKLKEDDNTSNKSIIPIVGEEIEESVMIVKGEGSGQECDTGNPDETNTQNDTSKNEDVKKPKLWSIEAICSSSKEVKEEIVSVPKTGFFFGDDSVPCLQNVSNGENSCIDDKKLEVVSSNKNIEEWKKNKKMNEDLNKNKKTDEESKNKKTDEESNKNKALDEVDTTIPHSIKSLNLDEFSSKNASKQSVFNIKIHEEEVQITERKANEVFTKSESSIKHNSTNIYGSTSFDSYSKPQESQINSMTDIVACNKDNQPQISYKTNKYDTDHKVECKKINVDQINDQPTDLTNSNIHVGKKIKEQENLNVKLEENTKCNIDQQLKENVKEGIDQQLENDQESKPKVGEPIKIDKHTLGYKVQSNEQFTGKIDQSDDGKIDNSGEKIILNESFANTVGQYTDINEQPSIDVVEPNTCMLGTSLSNVVDQSIINDNQILANKCKTIDIEEPVDNLVKENEPEKLSEHTEHVQNTDDLKTNAAYSNNDNSLINAIASSSKAYDQTSTDNVNQCSTTIKQVVGNQNNNTSKKTSHNISNIIDTDVIVINDSVKTNKQLINSGDIEIKQLEHFQITNEKNVSQEKKSSVSNIDCPKDFSNKHSLNKILQKLDDTKEISVCPNSKSSNVDLEVDQIGLVKSEVEINVEESNLKSEDILKDLTVIKEDQLTENENNISLINSSVLENQKEIVDAVNKVTKSDKDNELSKIAMDQCKKDKIKHGNLNVNHAEIKQNKAKKEKHKLFNVVYDTDTDVCNEEKLNFEEFKSVPCNKDDSVQESKLETESLMEIGEDSAVDIFHSDDNDTKKSTKIYKNLENKEKHTNSDKDILNKNLKIKIKNPDEEAILKPSEEHIVTSPVREDIYENSDETNQETFQKSPKEEFDDSLVVPQTFEEDYNKSEEEEVTDETPKKKGRPGRKKGKRGRAKKIITVKQESIVEEKVKRPYKPRQKKVVTISEEVTVFPEPASDDNVRRSRRIAEIKIKEQFIPTTQYDDIDIPLKSPKKKDKAGKKGSTPSKKFENTEESDDDDEEDPISKKFKKKKRKGKSDSLKKINMINPWNVDSESSSSENNIGLFEDYDHEEEEEIPRPGIEPNISDHEFSPESDINDEDEEYLPEKRARTAHKKDEGELLKDDMCQKCNKSDQPEWILLCDTCNQGWHASCLRPPLMVIPDGDWYCPPCRHQALLNALKDTLKRYDGESKKRENEELRRKRLAYVGISLQNVISSKTEEVKSEKLPVEHQSSEDDEEQSESEEYDSEPLYTLRARRQANVSYRFNDYDDMINEAILEETGADDSAAKKSPEVKTDKNDNDENNDSDDDENDKGRQDSPIAPALLHLRGRKKSKKLTNLDISSDDGSDEDFKGPSDGDDDYDEDLSEYSDDSVKRRPQPTRRSVRNRKNVVDPDFINDDSSDSDQRSKKKRSRPWSDSSNSEEEDLTWGKKKKKRTNAYSSSSLLSKSTKGSKRKRSENDGARKFKKSKIKFGMNSDSDSDGQPKRRTRGRQITYAESDDSEEEVVTKKQVDEDDALASNDEKDEEDDEEAVDEEEEDEDEEEEVNPKLVISSSGPSAMASEPHHGAHPRLLPPAVAQRSDKQALSPVVDPNQGSPDKRKRPPQHQPKKCPSPNPLVDFGVGAGYPYAPDATKVAVSAVPPSPAHAAYIRPPAAVSAAAGVFKTMVPRTAGDVGFPVSPAPYRTAANKMTGPAAYLSPPPPPQVQQVYQAPTPPQPQPPSTSYSPYPIDYAATGAPLPPPPPTIAFRNVLVAPPSHEHALLPSATQQQQSATGGGDSEFGGLVSYFSSQQEDDFDT</sequence>
<feature type="compositionally biased region" description="Polar residues" evidence="5">
    <location>
        <begin position="208"/>
        <end position="236"/>
    </location>
</feature>
<gene>
    <name evidence="7" type="ORF">MEUPH1_LOCUS18346</name>
</gene>
<comment type="caution">
    <text evidence="7">The sequence shown here is derived from an EMBL/GenBank/DDBJ whole genome shotgun (WGS) entry which is preliminary data.</text>
</comment>
<feature type="domain" description="PHD-type" evidence="6">
    <location>
        <begin position="1400"/>
        <end position="1450"/>
    </location>
</feature>
<feature type="region of interest" description="Disordered" evidence="5">
    <location>
        <begin position="1495"/>
        <end position="1528"/>
    </location>
</feature>
<feature type="compositionally biased region" description="Basic residues" evidence="5">
    <location>
        <begin position="1303"/>
        <end position="1312"/>
    </location>
</feature>
<feature type="compositionally biased region" description="Basic residues" evidence="5">
    <location>
        <begin position="1875"/>
        <end position="1885"/>
    </location>
</feature>
<evidence type="ECO:0000313" key="8">
    <source>
        <dbReference type="Proteomes" id="UP001160148"/>
    </source>
</evidence>
<evidence type="ECO:0000256" key="5">
    <source>
        <dbReference type="SAM" id="MobiDB-lite"/>
    </source>
</evidence>
<proteinExistence type="predicted"/>
<dbReference type="Gene3D" id="3.30.40.10">
    <property type="entry name" value="Zinc/RING finger domain, C3HC4 (zinc finger)"/>
    <property type="match status" value="1"/>
</dbReference>
<name>A0AAV0X4Y6_9HEMI</name>
<dbReference type="InterPro" id="IPR011011">
    <property type="entry name" value="Znf_FYVE_PHD"/>
</dbReference>
<evidence type="ECO:0000256" key="4">
    <source>
        <dbReference type="PROSITE-ProRule" id="PRU00146"/>
    </source>
</evidence>
<feature type="compositionally biased region" description="Polar residues" evidence="5">
    <location>
        <begin position="312"/>
        <end position="327"/>
    </location>
</feature>
<feature type="compositionally biased region" description="Basic residues" evidence="5">
    <location>
        <begin position="1268"/>
        <end position="1277"/>
    </location>
</feature>
<dbReference type="InterPro" id="IPR019787">
    <property type="entry name" value="Znf_PHD-finger"/>
</dbReference>
<evidence type="ECO:0000256" key="1">
    <source>
        <dbReference type="ARBA" id="ARBA00022723"/>
    </source>
</evidence>
<feature type="compositionally biased region" description="Basic residues" evidence="5">
    <location>
        <begin position="1178"/>
        <end position="1195"/>
    </location>
</feature>
<accession>A0AAV0X4Y6</accession>
<feature type="compositionally biased region" description="Basic residues" evidence="5">
    <location>
        <begin position="1652"/>
        <end position="1665"/>
    </location>
</feature>
<dbReference type="PROSITE" id="PS50016">
    <property type="entry name" value="ZF_PHD_2"/>
    <property type="match status" value="1"/>
</dbReference>
<feature type="compositionally biased region" description="Basic and acidic residues" evidence="5">
    <location>
        <begin position="1495"/>
        <end position="1510"/>
    </location>
</feature>